<dbReference type="Gene3D" id="3.20.20.190">
    <property type="entry name" value="Phosphatidylinositol (PI) phosphodiesterase"/>
    <property type="match status" value="1"/>
</dbReference>
<dbReference type="RefSeq" id="WP_203959873.1">
    <property type="nucleotide sequence ID" value="NZ_AP023355.1"/>
</dbReference>
<keyword evidence="3" id="KW-1185">Reference proteome</keyword>
<evidence type="ECO:0000259" key="1">
    <source>
        <dbReference type="Pfam" id="PF03009"/>
    </source>
</evidence>
<dbReference type="GO" id="GO:0006629">
    <property type="term" value="P:lipid metabolic process"/>
    <property type="evidence" value="ECO:0007669"/>
    <property type="project" value="InterPro"/>
</dbReference>
<protein>
    <recommendedName>
        <fullName evidence="1">GP-PDE domain-containing protein</fullName>
    </recommendedName>
</protein>
<evidence type="ECO:0000313" key="3">
    <source>
        <dbReference type="Proteomes" id="UP000611640"/>
    </source>
</evidence>
<organism evidence="2 3">
    <name type="scientific">Actinocatenispora thailandica</name>
    <dbReference type="NCBI Taxonomy" id="227318"/>
    <lineage>
        <taxon>Bacteria</taxon>
        <taxon>Bacillati</taxon>
        <taxon>Actinomycetota</taxon>
        <taxon>Actinomycetes</taxon>
        <taxon>Micromonosporales</taxon>
        <taxon>Micromonosporaceae</taxon>
        <taxon>Actinocatenispora</taxon>
    </lineage>
</organism>
<feature type="domain" description="GP-PDE" evidence="1">
    <location>
        <begin position="11"/>
        <end position="240"/>
    </location>
</feature>
<dbReference type="PANTHER" id="PTHR46211">
    <property type="entry name" value="GLYCEROPHOSPHORYL DIESTER PHOSPHODIESTERASE"/>
    <property type="match status" value="1"/>
</dbReference>
<dbReference type="CDD" id="cd08556">
    <property type="entry name" value="GDPD"/>
    <property type="match status" value="1"/>
</dbReference>
<reference evidence="2 3" key="1">
    <citation type="submission" date="2020-08" db="EMBL/GenBank/DDBJ databases">
        <title>Whole genome shotgun sequence of Actinocatenispora thailandica NBRC 105041.</title>
        <authorList>
            <person name="Komaki H."/>
            <person name="Tamura T."/>
        </authorList>
    </citation>
    <scope>NUCLEOTIDE SEQUENCE [LARGE SCALE GENOMIC DNA]</scope>
    <source>
        <strain evidence="2 3">NBRC 105041</strain>
    </source>
</reference>
<dbReference type="AlphaFoldDB" id="A0A7R7DJJ3"/>
<sequence length="248" mass="25818">MFDSTPAVLGHRGLGKGTVAGLAENTMASYRAAIELTDWLELDVQRCADDELMVYHNPATPDGVFVLEQTADELAGKGVLRFADVLAELPTEVGLDIDVKTPVEDAVAAPDRRTAALVAPVLAAELSRRRLFATAFDPSLLVELKEAVPGLATCLVHWLAYPLGPAIAAAAGLGADLVGLHADSFGPSSLQPDPAIQYDHGYAVEVAHRAGLEVLVWCPAADRAPALAKAGVDALCVNDIPGVLAAVG</sequence>
<proteinExistence type="predicted"/>
<dbReference type="Pfam" id="PF03009">
    <property type="entry name" value="GDPD"/>
    <property type="match status" value="1"/>
</dbReference>
<accession>A0A7R7DJJ3</accession>
<dbReference type="KEGG" id="atl:Athai_03970"/>
<dbReference type="InterPro" id="IPR017946">
    <property type="entry name" value="PLC-like_Pdiesterase_TIM-brl"/>
</dbReference>
<dbReference type="InterPro" id="IPR030395">
    <property type="entry name" value="GP_PDE_dom"/>
</dbReference>
<dbReference type="SUPFAM" id="SSF51695">
    <property type="entry name" value="PLC-like phosphodiesterases"/>
    <property type="match status" value="1"/>
</dbReference>
<dbReference type="GO" id="GO:0008081">
    <property type="term" value="F:phosphoric diester hydrolase activity"/>
    <property type="evidence" value="ECO:0007669"/>
    <property type="project" value="InterPro"/>
</dbReference>
<name>A0A7R7DJJ3_9ACTN</name>
<dbReference type="PANTHER" id="PTHR46211:SF14">
    <property type="entry name" value="GLYCEROPHOSPHODIESTER PHOSPHODIESTERASE"/>
    <property type="match status" value="1"/>
</dbReference>
<gene>
    <name evidence="2" type="ORF">Athai_03970</name>
</gene>
<evidence type="ECO:0000313" key="2">
    <source>
        <dbReference type="EMBL" id="BCJ32894.1"/>
    </source>
</evidence>
<dbReference type="EMBL" id="AP023355">
    <property type="protein sequence ID" value="BCJ32894.1"/>
    <property type="molecule type" value="Genomic_DNA"/>
</dbReference>
<dbReference type="Proteomes" id="UP000611640">
    <property type="component" value="Chromosome"/>
</dbReference>